<dbReference type="GO" id="GO:0005886">
    <property type="term" value="C:plasma membrane"/>
    <property type="evidence" value="ECO:0007669"/>
    <property type="project" value="UniProtKB-SubCell"/>
</dbReference>
<dbReference type="AlphaFoldDB" id="A0A8G1UCX1"/>
<feature type="transmembrane region" description="Helical" evidence="7">
    <location>
        <begin position="260"/>
        <end position="279"/>
    </location>
</feature>
<evidence type="ECO:0000256" key="4">
    <source>
        <dbReference type="ARBA" id="ARBA00022989"/>
    </source>
</evidence>
<proteinExistence type="inferred from homology"/>
<accession>A0A8G1UCX1</accession>
<comment type="similarity">
    <text evidence="6">Belongs to the ABC-4 integral membrane protein family.</text>
</comment>
<dbReference type="GO" id="GO:0022857">
    <property type="term" value="F:transmembrane transporter activity"/>
    <property type="evidence" value="ECO:0007669"/>
    <property type="project" value="TreeGrafter"/>
</dbReference>
<keyword evidence="4 7" id="KW-1133">Transmembrane helix</keyword>
<evidence type="ECO:0000256" key="6">
    <source>
        <dbReference type="ARBA" id="ARBA00038076"/>
    </source>
</evidence>
<dbReference type="InterPro" id="IPR050250">
    <property type="entry name" value="Macrolide_Exporter_MacB"/>
</dbReference>
<evidence type="ECO:0000259" key="8">
    <source>
        <dbReference type="Pfam" id="PF02687"/>
    </source>
</evidence>
<evidence type="ECO:0000256" key="1">
    <source>
        <dbReference type="ARBA" id="ARBA00004651"/>
    </source>
</evidence>
<keyword evidence="3 7" id="KW-0812">Transmembrane</keyword>
<keyword evidence="5 7" id="KW-0472">Membrane</keyword>
<feature type="transmembrane region" description="Helical" evidence="7">
    <location>
        <begin position="229"/>
        <end position="248"/>
    </location>
</feature>
<keyword evidence="2" id="KW-1003">Cell membrane</keyword>
<feature type="transmembrane region" description="Helical" evidence="7">
    <location>
        <begin position="609"/>
        <end position="632"/>
    </location>
</feature>
<reference evidence="9 10" key="1">
    <citation type="submission" date="2018-11" db="EMBL/GenBank/DDBJ databases">
        <title>Sequencing the genomes of 1000 actinobacteria strains.</title>
        <authorList>
            <person name="Klenk H.-P."/>
        </authorList>
    </citation>
    <scope>NUCLEOTIDE SEQUENCE [LARGE SCALE GENOMIC DNA]</scope>
    <source>
        <strain evidence="9 10">DSM 44780</strain>
    </source>
</reference>
<feature type="domain" description="ABC3 transporter permease C-terminal" evidence="8">
    <location>
        <begin position="527"/>
        <end position="636"/>
    </location>
</feature>
<evidence type="ECO:0000313" key="10">
    <source>
        <dbReference type="Proteomes" id="UP000267408"/>
    </source>
</evidence>
<sequence>MSVGLSLLFTVDRASLRGRLAAGWLGPMTTALTRIAVRSLHAGRTALLGAFTALALGVALIAATLLGLAAAAGLPPGEDRTALTAQLGTTCGVSLFTAGFVVASTSSYAIARRRREFGLLRLAGATRGQLTRTVLLESLLLGLLAAATGCALGRAAAPVLAHALSAAGLAPAGFRTAAPGWPLATAFCAGPLVALAGTAVAARRAGRVRPLEALREADVDLQVMTAGRWTAALALLGTYAAVVAAALADDPAELLHRKTYTLQPMLLIAALALLAPVLARPLLRLLTRPAVRPPRLVRAAALCGLRRTGATAAPVLLVVALTGTLVGVPAVIAGARAAEARARTAADLLLTPGADGADRLLADLRALPGAVVSPSAATPLAVVEGDGTAVRAEGRAVADPAALTATTRLPVAAGDPATLDDDGVVLAEEWGDPRVGDRVRVVLADGTRRELRVAAVLRDGTGANPVYVTPRNAPGARTDRIDVLGAPAGEAAALARTHGAAVETRAAWLAAHHPADDPQRIRRIAAVLGLALLYTAIALAHTALTTTTDRRRELARLRLVGTTRARAVRLVATETLLVTAVGALLGTAATTTAAALHRAGAPVPLTLPWAALAATALLCALVTVPCAALAALRATRGRAVEGF</sequence>
<evidence type="ECO:0000256" key="2">
    <source>
        <dbReference type="ARBA" id="ARBA00022475"/>
    </source>
</evidence>
<protein>
    <submittedName>
        <fullName evidence="9">Putative ABC transport system permease protein</fullName>
    </submittedName>
</protein>
<name>A0A8G1UCX1_9ACTN</name>
<dbReference type="Proteomes" id="UP000267408">
    <property type="component" value="Unassembled WGS sequence"/>
</dbReference>
<feature type="transmembrane region" description="Helical" evidence="7">
    <location>
        <begin position="20"/>
        <end position="37"/>
    </location>
</feature>
<feature type="transmembrane region" description="Helical" evidence="7">
    <location>
        <begin position="315"/>
        <end position="335"/>
    </location>
</feature>
<evidence type="ECO:0000256" key="5">
    <source>
        <dbReference type="ARBA" id="ARBA00023136"/>
    </source>
</evidence>
<feature type="transmembrane region" description="Helical" evidence="7">
    <location>
        <begin position="46"/>
        <end position="72"/>
    </location>
</feature>
<organism evidence="9 10">
    <name type="scientific">Kitasatospora cineracea</name>
    <dbReference type="NCBI Taxonomy" id="88074"/>
    <lineage>
        <taxon>Bacteria</taxon>
        <taxon>Bacillati</taxon>
        <taxon>Actinomycetota</taxon>
        <taxon>Actinomycetes</taxon>
        <taxon>Kitasatosporales</taxon>
        <taxon>Streptomycetaceae</taxon>
        <taxon>Kitasatospora</taxon>
    </lineage>
</organism>
<gene>
    <name evidence="9" type="ORF">EDD39_6631</name>
</gene>
<feature type="domain" description="ABC3 transporter permease C-terminal" evidence="8">
    <location>
        <begin position="93"/>
        <end position="207"/>
    </location>
</feature>
<feature type="transmembrane region" description="Helical" evidence="7">
    <location>
        <begin position="181"/>
        <end position="202"/>
    </location>
</feature>
<comment type="subcellular location">
    <subcellularLocation>
        <location evidence="1">Cell membrane</location>
        <topology evidence="1">Multi-pass membrane protein</topology>
    </subcellularLocation>
</comment>
<dbReference type="PANTHER" id="PTHR30572:SF4">
    <property type="entry name" value="ABC TRANSPORTER PERMEASE YTRF"/>
    <property type="match status" value="1"/>
</dbReference>
<comment type="caution">
    <text evidence="9">The sequence shown here is derived from an EMBL/GenBank/DDBJ whole genome shotgun (WGS) entry which is preliminary data.</text>
</comment>
<dbReference type="InterPro" id="IPR003838">
    <property type="entry name" value="ABC3_permease_C"/>
</dbReference>
<feature type="transmembrane region" description="Helical" evidence="7">
    <location>
        <begin position="524"/>
        <end position="546"/>
    </location>
</feature>
<feature type="transmembrane region" description="Helical" evidence="7">
    <location>
        <begin position="139"/>
        <end position="161"/>
    </location>
</feature>
<dbReference type="PANTHER" id="PTHR30572">
    <property type="entry name" value="MEMBRANE COMPONENT OF TRANSPORTER-RELATED"/>
    <property type="match status" value="1"/>
</dbReference>
<dbReference type="Pfam" id="PF02687">
    <property type="entry name" value="FtsX"/>
    <property type="match status" value="2"/>
</dbReference>
<feature type="transmembrane region" description="Helical" evidence="7">
    <location>
        <begin position="567"/>
        <end position="589"/>
    </location>
</feature>
<evidence type="ECO:0000313" key="9">
    <source>
        <dbReference type="EMBL" id="ROR38450.1"/>
    </source>
</evidence>
<evidence type="ECO:0000256" key="3">
    <source>
        <dbReference type="ARBA" id="ARBA00022692"/>
    </source>
</evidence>
<dbReference type="EMBL" id="RJVJ01000002">
    <property type="protein sequence ID" value="ROR38450.1"/>
    <property type="molecule type" value="Genomic_DNA"/>
</dbReference>
<feature type="transmembrane region" description="Helical" evidence="7">
    <location>
        <begin position="92"/>
        <end position="111"/>
    </location>
</feature>
<evidence type="ECO:0000256" key="7">
    <source>
        <dbReference type="SAM" id="Phobius"/>
    </source>
</evidence>